<evidence type="ECO:0000313" key="1">
    <source>
        <dbReference type="EMBL" id="JAD34100.1"/>
    </source>
</evidence>
<reference evidence="1" key="1">
    <citation type="submission" date="2014-09" db="EMBL/GenBank/DDBJ databases">
        <authorList>
            <person name="Magalhaes I.L.F."/>
            <person name="Oliveira U."/>
            <person name="Santos F.R."/>
            <person name="Vidigal T.H.D.A."/>
            <person name="Brescovit A.D."/>
            <person name="Santos A.J."/>
        </authorList>
    </citation>
    <scope>NUCLEOTIDE SEQUENCE</scope>
    <source>
        <tissue evidence="1">Shoot tissue taken approximately 20 cm above the soil surface</tissue>
    </source>
</reference>
<sequence>MQCKCLLSIVYSPLKGWRVKFCSIART</sequence>
<organism evidence="1">
    <name type="scientific">Arundo donax</name>
    <name type="common">Giant reed</name>
    <name type="synonym">Donax arundinaceus</name>
    <dbReference type="NCBI Taxonomy" id="35708"/>
    <lineage>
        <taxon>Eukaryota</taxon>
        <taxon>Viridiplantae</taxon>
        <taxon>Streptophyta</taxon>
        <taxon>Embryophyta</taxon>
        <taxon>Tracheophyta</taxon>
        <taxon>Spermatophyta</taxon>
        <taxon>Magnoliopsida</taxon>
        <taxon>Liliopsida</taxon>
        <taxon>Poales</taxon>
        <taxon>Poaceae</taxon>
        <taxon>PACMAD clade</taxon>
        <taxon>Arundinoideae</taxon>
        <taxon>Arundineae</taxon>
        <taxon>Arundo</taxon>
    </lineage>
</organism>
<dbReference type="EMBL" id="GBRH01263795">
    <property type="protein sequence ID" value="JAD34100.1"/>
    <property type="molecule type" value="Transcribed_RNA"/>
</dbReference>
<name>A0A0A8ZBN3_ARUDO</name>
<dbReference type="AlphaFoldDB" id="A0A0A8ZBN3"/>
<protein>
    <submittedName>
        <fullName evidence="1">Uncharacterized protein</fullName>
    </submittedName>
</protein>
<accession>A0A0A8ZBN3</accession>
<proteinExistence type="predicted"/>
<reference evidence="1" key="2">
    <citation type="journal article" date="2015" name="Data Brief">
        <title>Shoot transcriptome of the giant reed, Arundo donax.</title>
        <authorList>
            <person name="Barrero R.A."/>
            <person name="Guerrero F.D."/>
            <person name="Moolhuijzen P."/>
            <person name="Goolsby J.A."/>
            <person name="Tidwell J."/>
            <person name="Bellgard S.E."/>
            <person name="Bellgard M.I."/>
        </authorList>
    </citation>
    <scope>NUCLEOTIDE SEQUENCE</scope>
    <source>
        <tissue evidence="1">Shoot tissue taken approximately 20 cm above the soil surface</tissue>
    </source>
</reference>